<evidence type="ECO:0000313" key="3">
    <source>
        <dbReference type="Proteomes" id="UP001223336"/>
    </source>
</evidence>
<dbReference type="EMBL" id="JAVFKN010000031">
    <property type="protein sequence ID" value="MDQ5770477.1"/>
    <property type="molecule type" value="Genomic_DNA"/>
</dbReference>
<reference evidence="2 3" key="1">
    <citation type="submission" date="2023-08" db="EMBL/GenBank/DDBJ databases">
        <title>New molecular markers tilS and rpoB for phylogenetic and monitoring studies of the genus Thiothrix biodiversity.</title>
        <authorList>
            <person name="Ravin N.V."/>
            <person name="Smolyakov D."/>
            <person name="Markov N.D."/>
            <person name="Beletsky A.V."/>
            <person name="Mardanov A.V."/>
            <person name="Rudenko T.S."/>
            <person name="Grabovich M.Y."/>
        </authorList>
    </citation>
    <scope>NUCLEOTIDE SEQUENCE</scope>
    <source>
        <strain evidence="2">DNT52</strain>
        <strain evidence="1 3">H33</strain>
    </source>
</reference>
<dbReference type="AlphaFoldDB" id="A0AA51MM96"/>
<sequence>MTLSDCLQSMQGFGVTLQRNGDGLAIQSNAFKPTDQQKAILKAHKPLLLAILPDRAGQPIGALLDALEVYQERAAILAESNLDPLTIERIALDQAQRVLLPNGKAQPC</sequence>
<evidence type="ECO:0000313" key="1">
    <source>
        <dbReference type="EMBL" id="MDQ5770477.1"/>
    </source>
</evidence>
<gene>
    <name evidence="1" type="ORF">RCC75_18260</name>
    <name evidence="2" type="ORF">RCG00_21505</name>
</gene>
<protein>
    <recommendedName>
        <fullName evidence="4">TubC N-terminal docking domain-containing protein</fullName>
    </recommendedName>
</protein>
<dbReference type="Proteomes" id="UP001223336">
    <property type="component" value="Unassembled WGS sequence"/>
</dbReference>
<evidence type="ECO:0000313" key="2">
    <source>
        <dbReference type="EMBL" id="WML86845.1"/>
    </source>
</evidence>
<accession>A0AA51MM96</accession>
<organism evidence="2">
    <name type="scientific">Thiothrix subterranea</name>
    <dbReference type="NCBI Taxonomy" id="2735563"/>
    <lineage>
        <taxon>Bacteria</taxon>
        <taxon>Pseudomonadati</taxon>
        <taxon>Pseudomonadota</taxon>
        <taxon>Gammaproteobacteria</taxon>
        <taxon>Thiotrichales</taxon>
        <taxon>Thiotrichaceae</taxon>
        <taxon>Thiothrix</taxon>
    </lineage>
</organism>
<keyword evidence="3" id="KW-1185">Reference proteome</keyword>
<name>A0AA51MM96_9GAMM</name>
<proteinExistence type="predicted"/>
<dbReference type="RefSeq" id="WP_308136181.1">
    <property type="nucleotide sequence ID" value="NZ_CP133197.1"/>
</dbReference>
<dbReference type="Proteomes" id="UP001229862">
    <property type="component" value="Chromosome"/>
</dbReference>
<dbReference type="EMBL" id="CP133217">
    <property type="protein sequence ID" value="WML86845.1"/>
    <property type="molecule type" value="Genomic_DNA"/>
</dbReference>
<evidence type="ECO:0008006" key="4">
    <source>
        <dbReference type="Google" id="ProtNLM"/>
    </source>
</evidence>